<comment type="subunit">
    <text evidence="10">Oligomeric complex that consists of at least the alpha, beta, beta', gamma, delta, epsilon and zeta subunits.</text>
</comment>
<name>Q23JD9_TETTS</name>
<feature type="domain" description="Clathrin/coatomer adaptor adaptin-like N-terminal" evidence="11">
    <location>
        <begin position="31"/>
        <end position="534"/>
    </location>
</feature>
<dbReference type="GO" id="GO:0005198">
    <property type="term" value="F:structural molecule activity"/>
    <property type="evidence" value="ECO:0007669"/>
    <property type="project" value="InterPro"/>
</dbReference>
<dbReference type="SUPFAM" id="SSF48371">
    <property type="entry name" value="ARM repeat"/>
    <property type="match status" value="1"/>
</dbReference>
<evidence type="ECO:0000256" key="8">
    <source>
        <dbReference type="ARBA" id="ARBA00023136"/>
    </source>
</evidence>
<dbReference type="HOGENOM" id="CLU_006949_0_0_1"/>
<dbReference type="STRING" id="312017.Q23JD9"/>
<dbReference type="GO" id="GO:0006886">
    <property type="term" value="P:intracellular protein transport"/>
    <property type="evidence" value="ECO:0007669"/>
    <property type="project" value="InterPro"/>
</dbReference>
<dbReference type="PANTHER" id="PTHR10635:SF0">
    <property type="entry name" value="COATOMER SUBUNIT BETA"/>
    <property type="match status" value="1"/>
</dbReference>
<dbReference type="Pfam" id="PF14806">
    <property type="entry name" value="Coatomer_b_Cpla"/>
    <property type="match status" value="1"/>
</dbReference>
<dbReference type="InterPro" id="IPR011989">
    <property type="entry name" value="ARM-like"/>
</dbReference>
<evidence type="ECO:0000256" key="3">
    <source>
        <dbReference type="ARBA" id="ARBA00022490"/>
    </source>
</evidence>
<evidence type="ECO:0000256" key="10">
    <source>
        <dbReference type="PIRNR" id="PIRNR005727"/>
    </source>
</evidence>
<dbReference type="PIRSF" id="PIRSF005727">
    <property type="entry name" value="Coatomer_beta_subunit"/>
    <property type="match status" value="1"/>
</dbReference>
<evidence type="ECO:0000259" key="12">
    <source>
        <dbReference type="Pfam" id="PF07718"/>
    </source>
</evidence>
<dbReference type="Proteomes" id="UP000009168">
    <property type="component" value="Unassembled WGS sequence"/>
</dbReference>
<evidence type="ECO:0000256" key="7">
    <source>
        <dbReference type="ARBA" id="ARBA00023034"/>
    </source>
</evidence>
<dbReference type="InParanoid" id="Q23JD9"/>
<dbReference type="InterPro" id="IPR029446">
    <property type="entry name" value="COPB1_appendage_platform_dom"/>
</dbReference>
<dbReference type="InterPro" id="IPR016024">
    <property type="entry name" value="ARM-type_fold"/>
</dbReference>
<comment type="subcellular location">
    <subcellularLocation>
        <location evidence="10">Cytoplasm</location>
    </subcellularLocation>
    <subcellularLocation>
        <location evidence="1 10">Golgi apparatus membrane</location>
        <topology evidence="1 10">Peripheral membrane protein</topology>
        <orientation evidence="1 10">Cytoplasmic side</orientation>
    </subcellularLocation>
    <subcellularLocation>
        <location evidence="10">Cytoplasmic vesicle</location>
        <location evidence="10">COPI-coated vesicle membrane</location>
        <topology evidence="10">Peripheral membrane protein</topology>
        <orientation evidence="10">Cytoplasmic side</orientation>
    </subcellularLocation>
</comment>
<gene>
    <name evidence="14" type="ORF">TTHERM_00488350</name>
</gene>
<dbReference type="GO" id="GO:0006888">
    <property type="term" value="P:endoplasmic reticulum to Golgi vesicle-mediated transport"/>
    <property type="evidence" value="ECO:0007669"/>
    <property type="project" value="TreeGrafter"/>
</dbReference>
<feature type="domain" description="Coatomer beta subunit appendage platform" evidence="13">
    <location>
        <begin position="826"/>
        <end position="950"/>
    </location>
</feature>
<evidence type="ECO:0000256" key="2">
    <source>
        <dbReference type="ARBA" id="ARBA00022448"/>
    </source>
</evidence>
<keyword evidence="7 10" id="KW-0333">Golgi apparatus</keyword>
<evidence type="ECO:0000259" key="11">
    <source>
        <dbReference type="Pfam" id="PF01602"/>
    </source>
</evidence>
<dbReference type="InterPro" id="IPR011710">
    <property type="entry name" value="Coatomer_bsu_C"/>
</dbReference>
<organism evidence="14 15">
    <name type="scientific">Tetrahymena thermophila (strain SB210)</name>
    <dbReference type="NCBI Taxonomy" id="312017"/>
    <lineage>
        <taxon>Eukaryota</taxon>
        <taxon>Sar</taxon>
        <taxon>Alveolata</taxon>
        <taxon>Ciliophora</taxon>
        <taxon>Intramacronucleata</taxon>
        <taxon>Oligohymenophorea</taxon>
        <taxon>Hymenostomatida</taxon>
        <taxon>Tetrahymenina</taxon>
        <taxon>Tetrahymenidae</taxon>
        <taxon>Tetrahymena</taxon>
    </lineage>
</organism>
<dbReference type="GO" id="GO:0000139">
    <property type="term" value="C:Golgi membrane"/>
    <property type="evidence" value="ECO:0007669"/>
    <property type="project" value="UniProtKB-SubCell"/>
</dbReference>
<sequence length="953" mass="110780">MASANIQQASEHKERYCSIYIRAEQEQLTPQEIKTLLMGKYEEKIKGLKSLIYAIIQDENFDKLTMTIITYLVPYQAENHDLKKILLYYWEIIEKVNKDGKLKDEMILVCNSLRSDLLHPNEYLRGRTLRLVSRIMYKGILEPLISSIMESLNHKHTYVRRNAIIAIYQIFLNFGDDLINDIDTEMEKVLQNETDLSTKRNAFLLLYHTNLEKAMAYLYQIIQDDRVDEMGDIMQLSVLELFRKTCKYDPSQKSKLMKCILFFQKSRSPSVQFECANTLIQISNTPTTLKLATNIYVQLLLNNSENNVKMVVLDKIQYILNIEPKYLEEQVIEITKVLNNPSNQIRKNAIDIISSLTNSRNVSYIFPKVVKEVKKTISEENGKEFTKILLDFVEYCVFNFESVLDDVMNLINEVFLTNSGLKQKTQDQVKRILTGIVTTYPQSRERLMSKLLERFRDISSPYIYNGVLWILGEYSSGEQVTRSLDQILEAIGSLPITYVQQTTDDQKSEEKEAPKPTQKKYKTVILADGSYGTEVIEEKEARKQSVDASEQQDSQFRIILSQYSYIGSIAARTLLKLVFKIKLDAKKYNKYTSQILLVFCSLIRLYTAKQSKKNEEYDLDSLEKIYLGVKLLTEPKKFVNEKIQWLESNENIVKHKEKLTKRTDLEQQREEKKDSHIAKQPDDLIVIRALKGKQAEIGDLDLQDEEINQIEFKGVGEDNDFASKLNKLVQLTGYSDPIYAESFVYIHKYDIQFETLLINRTTKPLQKVQIEFFTQENDQKRVIEKAQAVTLQPNQSAYVKTSLKFTSIDIGVIFGAINYENIAGIEQAYLITKEIDIDLIDFVYPAEIDFNSYREMWAKYEWENRIVINPQKIEMLQFFLQFKEQFKLYMLNDEEEIKNATVICVNFYAKTKLGDDFLINISAESQNGSVTGTIRIRSKVKGVVVSIGQKYRQ</sequence>
<dbReference type="OrthoDB" id="10261439at2759"/>
<evidence type="ECO:0000256" key="9">
    <source>
        <dbReference type="ARBA" id="ARBA00023329"/>
    </source>
</evidence>
<keyword evidence="5 10" id="KW-0931">ER-Golgi transport</keyword>
<keyword evidence="6 10" id="KW-0653">Protein transport</keyword>
<dbReference type="Pfam" id="PF01602">
    <property type="entry name" value="Adaptin_N"/>
    <property type="match status" value="1"/>
</dbReference>
<evidence type="ECO:0000256" key="6">
    <source>
        <dbReference type="ARBA" id="ARBA00022927"/>
    </source>
</evidence>
<keyword evidence="2 10" id="KW-0813">Transport</keyword>
<proteinExistence type="predicted"/>
<accession>Q23JD9</accession>
<evidence type="ECO:0000256" key="4">
    <source>
        <dbReference type="ARBA" id="ARBA00022737"/>
    </source>
</evidence>
<dbReference type="eggNOG" id="KOG1058">
    <property type="taxonomic scope" value="Eukaryota"/>
</dbReference>
<evidence type="ECO:0000256" key="1">
    <source>
        <dbReference type="ARBA" id="ARBA00004255"/>
    </source>
</evidence>
<dbReference type="EMBL" id="GG662691">
    <property type="protein sequence ID" value="EAR96565.3"/>
    <property type="molecule type" value="Genomic_DNA"/>
</dbReference>
<dbReference type="RefSeq" id="XP_001016810.3">
    <property type="nucleotide sequence ID" value="XM_001016810.3"/>
</dbReference>
<dbReference type="FunCoup" id="Q23JD9">
    <property type="interactions" value="659"/>
</dbReference>
<keyword evidence="9 10" id="KW-0968">Cytoplasmic vesicle</keyword>
<keyword evidence="15" id="KW-1185">Reference proteome</keyword>
<dbReference type="PANTHER" id="PTHR10635">
    <property type="entry name" value="COATOMER SUBUNIT BETA"/>
    <property type="match status" value="1"/>
</dbReference>
<comment type="function">
    <text evidence="10">The coatomer is a cytosolic protein complex that binds to dilysine motifs and reversibly associates with Golgi non-clathrin-coated vesicles, which further mediate biosynthetic protein transport from the ER, via the Golgi up to the trans Golgi network. Coatomer complex is required for budding from Golgi membranes, and is essential for the retrograde Golgi-to-ER transport of dilysine-tagged proteins.</text>
</comment>
<dbReference type="GO" id="GO:0006891">
    <property type="term" value="P:intra-Golgi vesicle-mediated transport"/>
    <property type="evidence" value="ECO:0007669"/>
    <property type="project" value="TreeGrafter"/>
</dbReference>
<dbReference type="InterPro" id="IPR002553">
    <property type="entry name" value="Clathrin/coatomer_adapt-like_N"/>
</dbReference>
<dbReference type="KEGG" id="tet:TTHERM_00488350"/>
<dbReference type="Gene3D" id="1.25.10.10">
    <property type="entry name" value="Leucine-rich Repeat Variant"/>
    <property type="match status" value="1"/>
</dbReference>
<evidence type="ECO:0000259" key="13">
    <source>
        <dbReference type="Pfam" id="PF14806"/>
    </source>
</evidence>
<keyword evidence="3 10" id="KW-0963">Cytoplasm</keyword>
<evidence type="ECO:0000313" key="14">
    <source>
        <dbReference type="EMBL" id="EAR96565.3"/>
    </source>
</evidence>
<dbReference type="GeneID" id="7846920"/>
<keyword evidence="8 10" id="KW-0472">Membrane</keyword>
<evidence type="ECO:0000256" key="5">
    <source>
        <dbReference type="ARBA" id="ARBA00022892"/>
    </source>
</evidence>
<dbReference type="InterPro" id="IPR016460">
    <property type="entry name" value="COPB1"/>
</dbReference>
<reference evidence="15" key="1">
    <citation type="journal article" date="2006" name="PLoS Biol.">
        <title>Macronuclear genome sequence of the ciliate Tetrahymena thermophila, a model eukaryote.</title>
        <authorList>
            <person name="Eisen J.A."/>
            <person name="Coyne R.S."/>
            <person name="Wu M."/>
            <person name="Wu D."/>
            <person name="Thiagarajan M."/>
            <person name="Wortman J.R."/>
            <person name="Badger J.H."/>
            <person name="Ren Q."/>
            <person name="Amedeo P."/>
            <person name="Jones K.M."/>
            <person name="Tallon L.J."/>
            <person name="Delcher A.L."/>
            <person name="Salzberg S.L."/>
            <person name="Silva J.C."/>
            <person name="Haas B.J."/>
            <person name="Majoros W.H."/>
            <person name="Farzad M."/>
            <person name="Carlton J.M."/>
            <person name="Smith R.K. Jr."/>
            <person name="Garg J."/>
            <person name="Pearlman R.E."/>
            <person name="Karrer K.M."/>
            <person name="Sun L."/>
            <person name="Manning G."/>
            <person name="Elde N.C."/>
            <person name="Turkewitz A.P."/>
            <person name="Asai D.J."/>
            <person name="Wilkes D.E."/>
            <person name="Wang Y."/>
            <person name="Cai H."/>
            <person name="Collins K."/>
            <person name="Stewart B.A."/>
            <person name="Lee S.R."/>
            <person name="Wilamowska K."/>
            <person name="Weinberg Z."/>
            <person name="Ruzzo W.L."/>
            <person name="Wloga D."/>
            <person name="Gaertig J."/>
            <person name="Frankel J."/>
            <person name="Tsao C.-C."/>
            <person name="Gorovsky M.A."/>
            <person name="Keeling P.J."/>
            <person name="Waller R.F."/>
            <person name="Patron N.J."/>
            <person name="Cherry J.M."/>
            <person name="Stover N.A."/>
            <person name="Krieger C.J."/>
            <person name="del Toro C."/>
            <person name="Ryder H.F."/>
            <person name="Williamson S.C."/>
            <person name="Barbeau R.A."/>
            <person name="Hamilton E.P."/>
            <person name="Orias E."/>
        </authorList>
    </citation>
    <scope>NUCLEOTIDE SEQUENCE [LARGE SCALE GENOMIC DNA]</scope>
    <source>
        <strain evidence="15">SB210</strain>
    </source>
</reference>
<dbReference type="GO" id="GO:0030126">
    <property type="term" value="C:COPI vesicle coat"/>
    <property type="evidence" value="ECO:0007669"/>
    <property type="project" value="InterPro"/>
</dbReference>
<dbReference type="AlphaFoldDB" id="Q23JD9"/>
<protein>
    <recommendedName>
        <fullName evidence="10">Coatomer subunit beta</fullName>
    </recommendedName>
    <alternativeName>
        <fullName evidence="10">Beta-coat protein</fullName>
    </alternativeName>
</protein>
<feature type="domain" description="Coatomer beta subunit C-terminal" evidence="12">
    <location>
        <begin position="681"/>
        <end position="820"/>
    </location>
</feature>
<dbReference type="Pfam" id="PF07718">
    <property type="entry name" value="Coatamer_beta_C"/>
    <property type="match status" value="1"/>
</dbReference>
<keyword evidence="4" id="KW-0677">Repeat</keyword>
<evidence type="ECO:0000313" key="15">
    <source>
        <dbReference type="Proteomes" id="UP000009168"/>
    </source>
</evidence>